<reference evidence="1" key="1">
    <citation type="submission" date="2022-01" db="EMBL/GenBank/DDBJ databases">
        <authorList>
            <person name="King R."/>
        </authorList>
    </citation>
    <scope>NUCLEOTIDE SEQUENCE</scope>
</reference>
<keyword evidence="2" id="KW-1185">Reference proteome</keyword>
<dbReference type="EMBL" id="OU896711">
    <property type="protein sequence ID" value="CAG9821822.1"/>
    <property type="molecule type" value="Genomic_DNA"/>
</dbReference>
<evidence type="ECO:0000313" key="1">
    <source>
        <dbReference type="EMBL" id="CAG9821822.1"/>
    </source>
</evidence>
<dbReference type="InterPro" id="IPR005312">
    <property type="entry name" value="DUF1759"/>
</dbReference>
<reference evidence="1" key="2">
    <citation type="submission" date="2022-10" db="EMBL/GenBank/DDBJ databases">
        <authorList>
            <consortium name="ENA_rothamsted_submissions"/>
            <consortium name="culmorum"/>
            <person name="King R."/>
        </authorList>
    </citation>
    <scope>NUCLEOTIDE SEQUENCE</scope>
</reference>
<gene>
    <name evidence="1" type="ORF">PHAECO_LOCUS8999</name>
</gene>
<dbReference type="AlphaFoldDB" id="A0A9N9SG93"/>
<dbReference type="Pfam" id="PF03564">
    <property type="entry name" value="DUF1759"/>
    <property type="match status" value="1"/>
</dbReference>
<accession>A0A9N9SG93</accession>
<evidence type="ECO:0000313" key="2">
    <source>
        <dbReference type="Proteomes" id="UP001153737"/>
    </source>
</evidence>
<organism evidence="1 2">
    <name type="scientific">Phaedon cochleariae</name>
    <name type="common">Mustard beetle</name>
    <dbReference type="NCBI Taxonomy" id="80249"/>
    <lineage>
        <taxon>Eukaryota</taxon>
        <taxon>Metazoa</taxon>
        <taxon>Ecdysozoa</taxon>
        <taxon>Arthropoda</taxon>
        <taxon>Hexapoda</taxon>
        <taxon>Insecta</taxon>
        <taxon>Pterygota</taxon>
        <taxon>Neoptera</taxon>
        <taxon>Endopterygota</taxon>
        <taxon>Coleoptera</taxon>
        <taxon>Polyphaga</taxon>
        <taxon>Cucujiformia</taxon>
        <taxon>Chrysomeloidea</taxon>
        <taxon>Chrysomelidae</taxon>
        <taxon>Chrysomelinae</taxon>
        <taxon>Chrysomelini</taxon>
        <taxon>Phaedon</taxon>
    </lineage>
</organism>
<sequence>MCDFEILNKERAFLGQVFRKIITNLEIVSSGKSIQKEEIAVLLDQLEDKAETISILDENIAEELMKKKISDEEFEDEWESVELYRNKLIRFKAKGYYTLNNHSKSTDFMSVSGESSTKRNFRLQRIELKKFNGDVRNWIGFWGQFKKIDEGETIDYEDNFQYMLQAMEEGSQARSLVESFPPSGENYVKALNQLKTRFARYSFLKRTLKLSLILCKYLCLFSRWFLSIKSKSETRITSDHQNLADETDNKIKWLMVRRSFCDYRPEV</sequence>
<dbReference type="Proteomes" id="UP001153737">
    <property type="component" value="Chromosome 5"/>
</dbReference>
<name>A0A9N9SG93_PHACE</name>
<protein>
    <submittedName>
        <fullName evidence="1">Uncharacterized protein</fullName>
    </submittedName>
</protein>
<proteinExistence type="predicted"/>
<dbReference type="OrthoDB" id="6769507at2759"/>